<dbReference type="Pfam" id="PF13450">
    <property type="entry name" value="NAD_binding_8"/>
    <property type="match status" value="1"/>
</dbReference>
<dbReference type="PANTHER" id="PTHR10668">
    <property type="entry name" value="PHYTOENE DEHYDROGENASE"/>
    <property type="match status" value="1"/>
</dbReference>
<dbReference type="InterPro" id="IPR036188">
    <property type="entry name" value="FAD/NAD-bd_sf"/>
</dbReference>
<proteinExistence type="predicted"/>
<name>A0A1H6LL55_MYCRU</name>
<accession>A0A1H6LL55</accession>
<dbReference type="EMBL" id="LT629971">
    <property type="protein sequence ID" value="SEH86845.1"/>
    <property type="molecule type" value="Genomic_DNA"/>
</dbReference>
<dbReference type="PRINTS" id="PR00419">
    <property type="entry name" value="ADXRDTASE"/>
</dbReference>
<evidence type="ECO:0000313" key="2">
    <source>
        <dbReference type="Proteomes" id="UP000182915"/>
    </source>
</evidence>
<sequence length="490" mass="51248">MGLNGPVASGRTANADVTVVGSGPNGLAAAVVCARAGLSVQVFEAQPTLGGGARTLPDPEFPGVSHDICSAVHPLALASPFLAEFDLPARGVRLETPEVSYANPLPGARAAIGYRDLDRTAAELDDGRSWRRLLGPLVRDDAAVVDLLLGDKRSIPANLIAAVRIGLRLLEQGTPAWRTLSGTDARALFSGVAAHAISPMPSLVSSGAGLMLATLAHTVGWPIPVGGSQAIADALAADLVAHGGIIVAGQEVTEPPAGVTLYDTAPTALLNIYGDRVPPRYAKALRRYRFGPGVAKVDFVLSGDIPWSDERLANAPTLHMGGTREQMADAEREIAAGRHPEWPMVLAAVPHLADASRIDADGRRPLWTYAHVPSGSTVDQADRVMRIFERFAPGFRDVVVAVRSVPAARLAEHNANLVGGDIGVGGTTLLHALAGPTPRINPWSTPIPRAYLCSSATPPGSGVHGMAGYFAARTVLRREFGIKRMPSLTP</sequence>
<reference evidence="2" key="1">
    <citation type="submission" date="2016-10" db="EMBL/GenBank/DDBJ databases">
        <authorList>
            <person name="Varghese N."/>
            <person name="Submissions S."/>
        </authorList>
    </citation>
    <scope>NUCLEOTIDE SEQUENCE [LARGE SCALE GENOMIC DNA]</scope>
    <source>
        <strain evidence="2">DSM 45405</strain>
    </source>
</reference>
<dbReference type="SUPFAM" id="SSF51905">
    <property type="entry name" value="FAD/NAD(P)-binding domain"/>
    <property type="match status" value="1"/>
</dbReference>
<dbReference type="PANTHER" id="PTHR10668:SF105">
    <property type="entry name" value="DEHYDROGENASE-RELATED"/>
    <property type="match status" value="1"/>
</dbReference>
<dbReference type="Gene3D" id="3.50.50.60">
    <property type="entry name" value="FAD/NAD(P)-binding domain"/>
    <property type="match status" value="1"/>
</dbReference>
<dbReference type="STRING" id="370526.SAMN04489835_5076"/>
<dbReference type="OrthoDB" id="833207at2"/>
<gene>
    <name evidence="1" type="ORF">SAMN04489835_5076</name>
</gene>
<keyword evidence="2" id="KW-1185">Reference proteome</keyword>
<protein>
    <submittedName>
        <fullName evidence="1">Phytoene dehydrogenase-related protein</fullName>
    </submittedName>
</protein>
<dbReference type="Proteomes" id="UP000182915">
    <property type="component" value="Chromosome I"/>
</dbReference>
<evidence type="ECO:0000313" key="1">
    <source>
        <dbReference type="EMBL" id="SEH86845.1"/>
    </source>
</evidence>
<dbReference type="AlphaFoldDB" id="A0A1H6LL55"/>
<organism evidence="1 2">
    <name type="scientific">Mycolicibacterium rutilum</name>
    <name type="common">Mycobacterium rutilum</name>
    <dbReference type="NCBI Taxonomy" id="370526"/>
    <lineage>
        <taxon>Bacteria</taxon>
        <taxon>Bacillati</taxon>
        <taxon>Actinomycetota</taxon>
        <taxon>Actinomycetes</taxon>
        <taxon>Mycobacteriales</taxon>
        <taxon>Mycobacteriaceae</taxon>
        <taxon>Mycolicibacterium</taxon>
    </lineage>
</organism>